<organism evidence="1 2">
    <name type="scientific">Tupaia chinensis</name>
    <name type="common">Chinese tree shrew</name>
    <name type="synonym">Tupaia belangeri chinensis</name>
    <dbReference type="NCBI Taxonomy" id="246437"/>
    <lineage>
        <taxon>Eukaryota</taxon>
        <taxon>Metazoa</taxon>
        <taxon>Chordata</taxon>
        <taxon>Craniata</taxon>
        <taxon>Vertebrata</taxon>
        <taxon>Euteleostomi</taxon>
        <taxon>Mammalia</taxon>
        <taxon>Eutheria</taxon>
        <taxon>Euarchontoglires</taxon>
        <taxon>Scandentia</taxon>
        <taxon>Tupaiidae</taxon>
        <taxon>Tupaia</taxon>
    </lineage>
</organism>
<reference evidence="2" key="1">
    <citation type="submission" date="2012-07" db="EMBL/GenBank/DDBJ databases">
        <title>Genome of the Chinese tree shrew, a rising model animal genetically related to primates.</title>
        <authorList>
            <person name="Zhang G."/>
            <person name="Fan Y."/>
            <person name="Yao Y."/>
            <person name="Huang Z."/>
        </authorList>
    </citation>
    <scope>NUCLEOTIDE SEQUENCE [LARGE SCALE GENOMIC DNA]</scope>
</reference>
<evidence type="ECO:0000313" key="1">
    <source>
        <dbReference type="EMBL" id="ELW64257.1"/>
    </source>
</evidence>
<gene>
    <name evidence="1" type="ORF">TREES_T100013251</name>
</gene>
<sequence length="118" mass="12932">MLLLTREKQLLLVSTTPGWYEGVSGKYRMSFPPIPPPSQILAVPVFVTGAHICSGEKGNWQRNLSMMEQCTRAGLGAEDTSSEDAKRDKTKAKATDSILGQAFQKYEEPLVLLMETGG</sequence>
<protein>
    <submittedName>
        <fullName evidence="1">Uncharacterized protein</fullName>
    </submittedName>
</protein>
<evidence type="ECO:0000313" key="2">
    <source>
        <dbReference type="Proteomes" id="UP000011518"/>
    </source>
</evidence>
<name>L9KSS8_TUPCH</name>
<keyword evidence="2" id="KW-1185">Reference proteome</keyword>
<accession>L9KSS8</accession>
<dbReference type="InParanoid" id="L9KSS8"/>
<dbReference type="Proteomes" id="UP000011518">
    <property type="component" value="Unassembled WGS sequence"/>
</dbReference>
<reference evidence="2" key="2">
    <citation type="journal article" date="2013" name="Nat. Commun.">
        <title>Genome of the Chinese tree shrew.</title>
        <authorList>
            <person name="Fan Y."/>
            <person name="Huang Z.Y."/>
            <person name="Cao C.C."/>
            <person name="Chen C.S."/>
            <person name="Chen Y.X."/>
            <person name="Fan D.D."/>
            <person name="He J."/>
            <person name="Hou H.L."/>
            <person name="Hu L."/>
            <person name="Hu X.T."/>
            <person name="Jiang X.T."/>
            <person name="Lai R."/>
            <person name="Lang Y.S."/>
            <person name="Liang B."/>
            <person name="Liao S.G."/>
            <person name="Mu D."/>
            <person name="Ma Y.Y."/>
            <person name="Niu Y.Y."/>
            <person name="Sun X.Q."/>
            <person name="Xia J.Q."/>
            <person name="Xiao J."/>
            <person name="Xiong Z.Q."/>
            <person name="Xu L."/>
            <person name="Yang L."/>
            <person name="Zhang Y."/>
            <person name="Zhao W."/>
            <person name="Zhao X.D."/>
            <person name="Zheng Y.T."/>
            <person name="Zhou J.M."/>
            <person name="Zhu Y.B."/>
            <person name="Zhang G.J."/>
            <person name="Wang J."/>
            <person name="Yao Y.G."/>
        </authorList>
    </citation>
    <scope>NUCLEOTIDE SEQUENCE [LARGE SCALE GENOMIC DNA]</scope>
</reference>
<proteinExistence type="predicted"/>
<dbReference type="AlphaFoldDB" id="L9KSS8"/>
<dbReference type="EMBL" id="KB320750">
    <property type="protein sequence ID" value="ELW64257.1"/>
    <property type="molecule type" value="Genomic_DNA"/>
</dbReference>